<feature type="region of interest" description="Disordered" evidence="1">
    <location>
        <begin position="1"/>
        <end position="29"/>
    </location>
</feature>
<evidence type="ECO:0000313" key="3">
    <source>
        <dbReference type="Proteomes" id="UP001148018"/>
    </source>
</evidence>
<keyword evidence="3" id="KW-1185">Reference proteome</keyword>
<organism evidence="2 3">
    <name type="scientific">Muraenolepis orangiensis</name>
    <name type="common">Patagonian moray cod</name>
    <dbReference type="NCBI Taxonomy" id="630683"/>
    <lineage>
        <taxon>Eukaryota</taxon>
        <taxon>Metazoa</taxon>
        <taxon>Chordata</taxon>
        <taxon>Craniata</taxon>
        <taxon>Vertebrata</taxon>
        <taxon>Euteleostomi</taxon>
        <taxon>Actinopterygii</taxon>
        <taxon>Neopterygii</taxon>
        <taxon>Teleostei</taxon>
        <taxon>Neoteleostei</taxon>
        <taxon>Acanthomorphata</taxon>
        <taxon>Zeiogadaria</taxon>
        <taxon>Gadariae</taxon>
        <taxon>Gadiformes</taxon>
        <taxon>Muraenolepidoidei</taxon>
        <taxon>Muraenolepididae</taxon>
        <taxon>Muraenolepis</taxon>
    </lineage>
</organism>
<evidence type="ECO:0000313" key="2">
    <source>
        <dbReference type="EMBL" id="KAJ3591755.1"/>
    </source>
</evidence>
<accession>A0A9Q0DR88</accession>
<feature type="non-terminal residue" evidence="2">
    <location>
        <position position="93"/>
    </location>
</feature>
<name>A0A9Q0DR88_9TELE</name>
<dbReference type="AlphaFoldDB" id="A0A9Q0DR88"/>
<evidence type="ECO:0000256" key="1">
    <source>
        <dbReference type="SAM" id="MobiDB-lite"/>
    </source>
</evidence>
<dbReference type="EMBL" id="JANIIK010000113">
    <property type="protein sequence ID" value="KAJ3591755.1"/>
    <property type="molecule type" value="Genomic_DNA"/>
</dbReference>
<dbReference type="OrthoDB" id="6144063at2759"/>
<comment type="caution">
    <text evidence="2">The sequence shown here is derived from an EMBL/GenBank/DDBJ whole genome shotgun (WGS) entry which is preliminary data.</text>
</comment>
<dbReference type="Proteomes" id="UP001148018">
    <property type="component" value="Unassembled WGS sequence"/>
</dbReference>
<proteinExistence type="predicted"/>
<gene>
    <name evidence="2" type="ORF">NHX12_006887</name>
</gene>
<feature type="compositionally biased region" description="Basic and acidic residues" evidence="1">
    <location>
        <begin position="1"/>
        <end position="11"/>
    </location>
</feature>
<protein>
    <submittedName>
        <fullName evidence="2">Uncharacterized protein</fullName>
    </submittedName>
</protein>
<reference evidence="2" key="1">
    <citation type="submission" date="2022-07" db="EMBL/GenBank/DDBJ databases">
        <title>Chromosome-level genome of Muraenolepis orangiensis.</title>
        <authorList>
            <person name="Kim J."/>
        </authorList>
    </citation>
    <scope>NUCLEOTIDE SEQUENCE</scope>
    <source>
        <strain evidence="2">KU_S4_2022</strain>
        <tissue evidence="2">Muscle</tissue>
    </source>
</reference>
<sequence length="93" mass="10230">MHGDKQTRELEAVPLSDGTSPGFHRHGPGASELKSVLETVITIVNYIKSRPLNSRLFASLCHKLGSEHQAVPHVSQVAFTGRCSQPPVWTRDE</sequence>